<evidence type="ECO:0000256" key="17">
    <source>
        <dbReference type="ARBA" id="ARBA00023235"/>
    </source>
</evidence>
<evidence type="ECO:0000256" key="6">
    <source>
        <dbReference type="ARBA" id="ARBA00011738"/>
    </source>
</evidence>
<keyword evidence="18" id="KW-0119">Carbohydrate metabolism</keyword>
<dbReference type="AlphaFoldDB" id="A0A2J8A0J8"/>
<evidence type="ECO:0000256" key="2">
    <source>
        <dbReference type="ARBA" id="ARBA00001936"/>
    </source>
</evidence>
<evidence type="ECO:0000256" key="16">
    <source>
        <dbReference type="ARBA" id="ARBA00023211"/>
    </source>
</evidence>
<dbReference type="GO" id="GO:0004750">
    <property type="term" value="F:D-ribulose-phosphate 3-epimerase activity"/>
    <property type="evidence" value="ECO:0007669"/>
    <property type="project" value="UniProtKB-EC"/>
</dbReference>
<dbReference type="Gene3D" id="3.30.420.40">
    <property type="match status" value="2"/>
</dbReference>
<dbReference type="Pfam" id="PF00370">
    <property type="entry name" value="FGGY_N"/>
    <property type="match status" value="1"/>
</dbReference>
<dbReference type="GO" id="GO:0006163">
    <property type="term" value="P:purine nucleotide metabolic process"/>
    <property type="evidence" value="ECO:0007669"/>
    <property type="project" value="UniProtKB-ARBA"/>
</dbReference>
<evidence type="ECO:0000259" key="21">
    <source>
        <dbReference type="Pfam" id="PF02782"/>
    </source>
</evidence>
<dbReference type="EC" id="5.1.3.1" evidence="7"/>
<evidence type="ECO:0000256" key="19">
    <source>
        <dbReference type="ARBA" id="ARBA00057323"/>
    </source>
</evidence>
<evidence type="ECO:0000256" key="4">
    <source>
        <dbReference type="ARBA" id="ARBA00001954"/>
    </source>
</evidence>
<feature type="domain" description="Carbohydrate kinase FGGY C-terminal" evidence="21">
    <location>
        <begin position="278"/>
        <end position="448"/>
    </location>
</feature>
<keyword evidence="13" id="KW-0067">ATP-binding</keyword>
<dbReference type="CDD" id="cd07781">
    <property type="entry name" value="ASKHA_NBD_FGGY_L-RBK"/>
    <property type="match status" value="1"/>
</dbReference>
<dbReference type="CDD" id="cd00429">
    <property type="entry name" value="RPE"/>
    <property type="match status" value="1"/>
</dbReference>
<evidence type="ECO:0000256" key="13">
    <source>
        <dbReference type="ARBA" id="ARBA00022840"/>
    </source>
</evidence>
<keyword evidence="17" id="KW-0413">Isomerase</keyword>
<proteinExistence type="inferred from homology"/>
<evidence type="ECO:0000256" key="15">
    <source>
        <dbReference type="ARBA" id="ARBA00023004"/>
    </source>
</evidence>
<name>A0A2J8A0J8_9CHLO</name>
<dbReference type="InterPro" id="IPR018485">
    <property type="entry name" value="FGGY_C"/>
</dbReference>
<keyword evidence="14" id="KW-0054">Arabinose catabolism</keyword>
<evidence type="ECO:0000313" key="22">
    <source>
        <dbReference type="EMBL" id="PNH06036.1"/>
    </source>
</evidence>
<evidence type="ECO:0000256" key="7">
    <source>
        <dbReference type="ARBA" id="ARBA00013188"/>
    </source>
</evidence>
<keyword evidence="23" id="KW-1185">Reference proteome</keyword>
<dbReference type="InterPro" id="IPR005929">
    <property type="entry name" value="Ribulokinase"/>
</dbReference>
<protein>
    <recommendedName>
        <fullName evidence="7">ribulose-phosphate 3-epimerase</fullName>
        <ecNumber evidence="7">5.1.3.1</ecNumber>
    </recommendedName>
</protein>
<evidence type="ECO:0000256" key="1">
    <source>
        <dbReference type="ARBA" id="ARBA00001782"/>
    </source>
</evidence>
<dbReference type="GO" id="GO:0006091">
    <property type="term" value="P:generation of precursor metabolites and energy"/>
    <property type="evidence" value="ECO:0007669"/>
    <property type="project" value="UniProtKB-ARBA"/>
</dbReference>
<accession>A0A2J8A0J8</accession>
<evidence type="ECO:0000256" key="8">
    <source>
        <dbReference type="ARBA" id="ARBA00022679"/>
    </source>
</evidence>
<dbReference type="InterPro" id="IPR000056">
    <property type="entry name" value="Ribul_P_3_epim-like"/>
</dbReference>
<keyword evidence="11 22" id="KW-0418">Kinase</keyword>
<sequence>MERVVIGVDGGTESLRAAVFDSTGRMLGSHASPYDTHYPEPGWAEQNPEDWWEALGEAVRGAVAAAGVAPEQVAALSVDTTCCTVVALGADGSPLRPALLWMDMRSAAQAARVAAADDPALQVNGAGRGPVSAEWMVPKSLWLAEAEPATYAAASTLCEYQDYINLRLTGRRCGSSNNMSVRWHYSTTRGVPHTLMAKLGIPDLADKWPAEVLALGDEVGGLTPAAAAHLGLPAGTLVAQGGADAFVGMIGLGVVAPGQMALLTGSSHLQLGIVGRELHGPGFFGTYQDAVLPGCHVIEGGQTSTGSVLAWFRRTCCAPGTSYTQLDAEAAAVPPGCEGLVALDHFQGNRTPYTDPLSRGALAGLSLKHGRGHVFRAFMESVAAGTALILRTMAAAGYRPDSITLAGGAARSELWLQMHADMSGVPLRLTRCADAPMLGCAILAAVAAGMYDTVPAAVAAMVAVERVMEPAPTAAAAYKAHLERYAALYPALAPIFQGGKLGAQQQPVPEQAPVAAHPGAMPSGGPVEWRGGVIVAPSILAADFANLAAAVAEAAAAGAPWVHVDLFDNSWEACPNFTVGPPVVASLRRHTCLQLDCHLAVRDPARYVDALASAGADGLTFHWEVLGGAAEVEALARRIRGAGMRAGVALAPDTPLPEELVALAQRGEVDMVLAMTVLPGFGGQSFREGVLAKVTALRAACPGLLIQVDGGMNAATGPKAVAAGANVLVAGSFLFGHKQGLAAGMRELLGAIGPADT</sequence>
<keyword evidence="8" id="KW-0808">Transferase</keyword>
<dbReference type="GO" id="GO:0019569">
    <property type="term" value="P:L-arabinose catabolic process to D-xylulose 5-phosphate"/>
    <property type="evidence" value="ECO:0007669"/>
    <property type="project" value="InterPro"/>
</dbReference>
<dbReference type="GO" id="GO:0046496">
    <property type="term" value="P:nicotinamide nucleotide metabolic process"/>
    <property type="evidence" value="ECO:0007669"/>
    <property type="project" value="UniProtKB-ARBA"/>
</dbReference>
<dbReference type="GO" id="GO:0019150">
    <property type="term" value="F:D-ribulokinase activity"/>
    <property type="evidence" value="ECO:0007669"/>
    <property type="project" value="TreeGrafter"/>
</dbReference>
<evidence type="ECO:0000256" key="3">
    <source>
        <dbReference type="ARBA" id="ARBA00001947"/>
    </source>
</evidence>
<dbReference type="PANTHER" id="PTHR43435">
    <property type="entry name" value="RIBULOKINASE"/>
    <property type="match status" value="1"/>
</dbReference>
<comment type="cofactor">
    <cofactor evidence="2">
        <name>Mn(2+)</name>
        <dbReference type="ChEBI" id="CHEBI:29035"/>
    </cofactor>
</comment>
<comment type="caution">
    <text evidence="22">The sequence shown here is derived from an EMBL/GenBank/DDBJ whole genome shotgun (WGS) entry which is preliminary data.</text>
</comment>
<evidence type="ECO:0000256" key="18">
    <source>
        <dbReference type="ARBA" id="ARBA00023277"/>
    </source>
</evidence>
<evidence type="ECO:0000256" key="10">
    <source>
        <dbReference type="ARBA" id="ARBA00022741"/>
    </source>
</evidence>
<evidence type="ECO:0000313" key="23">
    <source>
        <dbReference type="Proteomes" id="UP000236333"/>
    </source>
</evidence>
<gene>
    <name evidence="22" type="ORF">TSOC_007638</name>
</gene>
<comment type="function">
    <text evidence="19">Catalyzes the reversible epimerization of D-ribulose 5-phosphate to D-xylulose 5-phosphate.</text>
</comment>
<dbReference type="InterPro" id="IPR013785">
    <property type="entry name" value="Aldolase_TIM"/>
</dbReference>
<dbReference type="Proteomes" id="UP000236333">
    <property type="component" value="Unassembled WGS sequence"/>
</dbReference>
<reference evidence="22 23" key="1">
    <citation type="journal article" date="2017" name="Mol. Biol. Evol.">
        <title>The 4-celled Tetrabaena socialis nuclear genome reveals the essential components for genetic control of cell number at the origin of multicellularity in the volvocine lineage.</title>
        <authorList>
            <person name="Featherston J."/>
            <person name="Arakaki Y."/>
            <person name="Hanschen E.R."/>
            <person name="Ferris P.J."/>
            <person name="Michod R.E."/>
            <person name="Olson B.J.S.C."/>
            <person name="Nozaki H."/>
            <person name="Durand P.M."/>
        </authorList>
    </citation>
    <scope>NUCLEOTIDE SEQUENCE [LARGE SCALE GENOMIC DNA]</scope>
    <source>
        <strain evidence="22 23">NIES-571</strain>
    </source>
</reference>
<dbReference type="SUPFAM" id="SSF51366">
    <property type="entry name" value="Ribulose-phoshate binding barrel"/>
    <property type="match status" value="1"/>
</dbReference>
<dbReference type="OrthoDB" id="1927044at2759"/>
<dbReference type="EMBL" id="PGGS01000263">
    <property type="protein sequence ID" value="PNH06036.1"/>
    <property type="molecule type" value="Genomic_DNA"/>
</dbReference>
<dbReference type="PANTHER" id="PTHR43435:SF4">
    <property type="entry name" value="FGGY CARBOHYDRATE KINASE DOMAIN-CONTAINING PROTEIN"/>
    <property type="match status" value="1"/>
</dbReference>
<evidence type="ECO:0000259" key="20">
    <source>
        <dbReference type="Pfam" id="PF00370"/>
    </source>
</evidence>
<dbReference type="InterPro" id="IPR018484">
    <property type="entry name" value="FGGY_N"/>
</dbReference>
<dbReference type="GO" id="GO:0046872">
    <property type="term" value="F:metal ion binding"/>
    <property type="evidence" value="ECO:0007669"/>
    <property type="project" value="UniProtKB-KW"/>
</dbReference>
<keyword evidence="10" id="KW-0547">Nucleotide-binding</keyword>
<comment type="similarity">
    <text evidence="5">Belongs to the ribulose-phosphate 3-epimerase family.</text>
</comment>
<dbReference type="InterPro" id="IPR011060">
    <property type="entry name" value="RibuloseP-bd_barrel"/>
</dbReference>
<comment type="subunit">
    <text evidence="6">Homodimer.</text>
</comment>
<evidence type="ECO:0000256" key="5">
    <source>
        <dbReference type="ARBA" id="ARBA00009541"/>
    </source>
</evidence>
<dbReference type="GO" id="GO:0005524">
    <property type="term" value="F:ATP binding"/>
    <property type="evidence" value="ECO:0007669"/>
    <property type="project" value="UniProtKB-KW"/>
</dbReference>
<evidence type="ECO:0000256" key="12">
    <source>
        <dbReference type="ARBA" id="ARBA00022833"/>
    </source>
</evidence>
<dbReference type="GO" id="GO:0005737">
    <property type="term" value="C:cytoplasm"/>
    <property type="evidence" value="ECO:0007669"/>
    <property type="project" value="TreeGrafter"/>
</dbReference>
<dbReference type="Pfam" id="PF00834">
    <property type="entry name" value="Ribul_P_3_epim"/>
    <property type="match status" value="1"/>
</dbReference>
<keyword evidence="9" id="KW-0479">Metal-binding</keyword>
<dbReference type="Pfam" id="PF02782">
    <property type="entry name" value="FGGY_C"/>
    <property type="match status" value="1"/>
</dbReference>
<dbReference type="SUPFAM" id="SSF53067">
    <property type="entry name" value="Actin-like ATPase domain"/>
    <property type="match status" value="2"/>
</dbReference>
<feature type="domain" description="Carbohydrate kinase FGGY N-terminal" evidence="20">
    <location>
        <begin position="5"/>
        <end position="251"/>
    </location>
</feature>
<dbReference type="Gene3D" id="3.20.20.70">
    <property type="entry name" value="Aldolase class I"/>
    <property type="match status" value="1"/>
</dbReference>
<evidence type="ECO:0000256" key="9">
    <source>
        <dbReference type="ARBA" id="ARBA00022723"/>
    </source>
</evidence>
<organism evidence="22 23">
    <name type="scientific">Tetrabaena socialis</name>
    <dbReference type="NCBI Taxonomy" id="47790"/>
    <lineage>
        <taxon>Eukaryota</taxon>
        <taxon>Viridiplantae</taxon>
        <taxon>Chlorophyta</taxon>
        <taxon>core chlorophytes</taxon>
        <taxon>Chlorophyceae</taxon>
        <taxon>CS clade</taxon>
        <taxon>Chlamydomonadales</taxon>
        <taxon>Tetrabaenaceae</taxon>
        <taxon>Tetrabaena</taxon>
    </lineage>
</organism>
<evidence type="ECO:0000256" key="11">
    <source>
        <dbReference type="ARBA" id="ARBA00022777"/>
    </source>
</evidence>
<dbReference type="NCBIfam" id="NF004076">
    <property type="entry name" value="PRK05581.1-4"/>
    <property type="match status" value="1"/>
</dbReference>
<keyword evidence="16" id="KW-0464">Manganese</keyword>
<keyword evidence="12" id="KW-0862">Zinc</keyword>
<comment type="catalytic activity">
    <reaction evidence="1">
        <text>D-ribulose 5-phosphate = D-xylulose 5-phosphate</text>
        <dbReference type="Rhea" id="RHEA:13677"/>
        <dbReference type="ChEBI" id="CHEBI:57737"/>
        <dbReference type="ChEBI" id="CHEBI:58121"/>
        <dbReference type="EC" id="5.1.3.1"/>
    </reaction>
</comment>
<dbReference type="FunFam" id="3.20.20.70:FF:000191">
    <property type="entry name" value="ribulose-phosphate 3-epimerase isoform X2"/>
    <property type="match status" value="1"/>
</dbReference>
<comment type="cofactor">
    <cofactor evidence="3">
        <name>Zn(2+)</name>
        <dbReference type="ChEBI" id="CHEBI:29105"/>
    </cofactor>
</comment>
<dbReference type="GO" id="GO:0008741">
    <property type="term" value="F:ribulokinase activity"/>
    <property type="evidence" value="ECO:0007669"/>
    <property type="project" value="InterPro"/>
</dbReference>
<comment type="cofactor">
    <cofactor evidence="4">
        <name>Fe(2+)</name>
        <dbReference type="ChEBI" id="CHEBI:29033"/>
    </cofactor>
</comment>
<evidence type="ECO:0000256" key="14">
    <source>
        <dbReference type="ARBA" id="ARBA00022935"/>
    </source>
</evidence>
<dbReference type="InterPro" id="IPR043129">
    <property type="entry name" value="ATPase_NBD"/>
</dbReference>
<keyword evidence="15" id="KW-0408">Iron</keyword>